<dbReference type="OrthoDB" id="311718at2"/>
<evidence type="ECO:0000259" key="2">
    <source>
        <dbReference type="Pfam" id="PF01266"/>
    </source>
</evidence>
<dbReference type="Pfam" id="PF01266">
    <property type="entry name" value="DAO"/>
    <property type="match status" value="1"/>
</dbReference>
<dbReference type="PANTHER" id="PTHR13847:SF281">
    <property type="entry name" value="FAD DEPENDENT OXIDOREDUCTASE DOMAIN-CONTAINING PROTEIN"/>
    <property type="match status" value="1"/>
</dbReference>
<dbReference type="GO" id="GO:0016491">
    <property type="term" value="F:oxidoreductase activity"/>
    <property type="evidence" value="ECO:0007669"/>
    <property type="project" value="UniProtKB-KW"/>
</dbReference>
<name>A0A2S9Q8F9_9HYPH</name>
<dbReference type="Proteomes" id="UP000237682">
    <property type="component" value="Unassembled WGS sequence"/>
</dbReference>
<protein>
    <submittedName>
        <fullName evidence="3">FAD-dependent oxidoreductase</fullName>
    </submittedName>
</protein>
<dbReference type="RefSeq" id="WP_105864201.1">
    <property type="nucleotide sequence ID" value="NZ_PUEJ01000008.1"/>
</dbReference>
<dbReference type="GO" id="GO:0005737">
    <property type="term" value="C:cytoplasm"/>
    <property type="evidence" value="ECO:0007669"/>
    <property type="project" value="TreeGrafter"/>
</dbReference>
<feature type="domain" description="FAD dependent oxidoreductase" evidence="2">
    <location>
        <begin position="37"/>
        <end position="385"/>
    </location>
</feature>
<sequence length="430" mass="46910">MARLTYPNYPARCGWNVMLPPRQARPALEGPMSVPYAVIGAGYTGIAAAWRLAELAPGAEIALLEASVVGEGSSARNSGFLGRRVMPKEPGDRAAERARIQSRFQAEGFDWLEERIRTCGIDCNLTRAGYIRAAATEQGQAVVRAALEVARSNALGHELLSRADLERRIGTAYYGMGLYLEDSYLLQPAALVRGLADALPSQVILYENTPVLSLRRDGKWRIETPGGIVLADTIVLATNGFITRFGYLKSRLVTIYTYAAVTEALPDADRQWAGEDTDWGVLPSHRLGTTLRRVGADRLMVRSLYAYEGELETTQVTRALRQRFERRWPALSHVPFDYVWGGTTALTMNGSPWWGRIDENAYASGGCNGGGIVKGVLLGKYLAQLIAGQGDPGELIGSLGLANWIAPEPFRTVGFHVASAYGQRKAGMEM</sequence>
<organism evidence="3 4">
    <name type="scientific">Labrys okinawensis</name>
    <dbReference type="NCBI Taxonomy" id="346911"/>
    <lineage>
        <taxon>Bacteria</taxon>
        <taxon>Pseudomonadati</taxon>
        <taxon>Pseudomonadota</taxon>
        <taxon>Alphaproteobacteria</taxon>
        <taxon>Hyphomicrobiales</taxon>
        <taxon>Xanthobacteraceae</taxon>
        <taxon>Labrys</taxon>
    </lineage>
</organism>
<dbReference type="InterPro" id="IPR036188">
    <property type="entry name" value="FAD/NAD-bd_sf"/>
</dbReference>
<dbReference type="SUPFAM" id="SSF51905">
    <property type="entry name" value="FAD/NAD(P)-binding domain"/>
    <property type="match status" value="1"/>
</dbReference>
<keyword evidence="1" id="KW-0560">Oxidoreductase</keyword>
<dbReference type="EMBL" id="PUEJ01000008">
    <property type="protein sequence ID" value="PRH85642.1"/>
    <property type="molecule type" value="Genomic_DNA"/>
</dbReference>
<evidence type="ECO:0000313" key="4">
    <source>
        <dbReference type="Proteomes" id="UP000237682"/>
    </source>
</evidence>
<accession>A0A2S9Q8F9</accession>
<dbReference type="AlphaFoldDB" id="A0A2S9Q8F9"/>
<evidence type="ECO:0000313" key="3">
    <source>
        <dbReference type="EMBL" id="PRH85642.1"/>
    </source>
</evidence>
<evidence type="ECO:0000256" key="1">
    <source>
        <dbReference type="ARBA" id="ARBA00023002"/>
    </source>
</evidence>
<keyword evidence="4" id="KW-1185">Reference proteome</keyword>
<dbReference type="PANTHER" id="PTHR13847">
    <property type="entry name" value="SARCOSINE DEHYDROGENASE-RELATED"/>
    <property type="match status" value="1"/>
</dbReference>
<comment type="caution">
    <text evidence="3">The sequence shown here is derived from an EMBL/GenBank/DDBJ whole genome shotgun (WGS) entry which is preliminary data.</text>
</comment>
<dbReference type="InterPro" id="IPR006076">
    <property type="entry name" value="FAD-dep_OxRdtase"/>
</dbReference>
<gene>
    <name evidence="3" type="ORF">C5L14_21975</name>
</gene>
<proteinExistence type="predicted"/>
<dbReference type="Gene3D" id="3.30.9.10">
    <property type="entry name" value="D-Amino Acid Oxidase, subunit A, domain 2"/>
    <property type="match status" value="1"/>
</dbReference>
<reference evidence="3 4" key="1">
    <citation type="submission" date="2018-02" db="EMBL/GenBank/DDBJ databases">
        <title>Whole genome sequencing of endophytic bacterium.</title>
        <authorList>
            <person name="Eedara R."/>
            <person name="Podile A.R."/>
        </authorList>
    </citation>
    <scope>NUCLEOTIDE SEQUENCE [LARGE SCALE GENOMIC DNA]</scope>
    <source>
        <strain evidence="3 4">RP1T</strain>
    </source>
</reference>
<dbReference type="Gene3D" id="3.50.50.60">
    <property type="entry name" value="FAD/NAD(P)-binding domain"/>
    <property type="match status" value="1"/>
</dbReference>